<organism evidence="1 2">
    <name type="scientific">Pseudoalteromonas phenolica</name>
    <dbReference type="NCBI Taxonomy" id="161398"/>
    <lineage>
        <taxon>Bacteria</taxon>
        <taxon>Pseudomonadati</taxon>
        <taxon>Pseudomonadota</taxon>
        <taxon>Gammaproteobacteria</taxon>
        <taxon>Alteromonadales</taxon>
        <taxon>Pseudoalteromonadaceae</taxon>
        <taxon>Pseudoalteromonas</taxon>
    </lineage>
</organism>
<evidence type="ECO:0000313" key="2">
    <source>
        <dbReference type="Proteomes" id="UP000061457"/>
    </source>
</evidence>
<accession>A0A0S2K8Q1</accession>
<sequence length="61" mass="6574">MFLSLNKKKLKELSSNKLSHSQTIYIAGATGTDDPSLPSKTTGFKCVVEGLPGKFSKKVES</sequence>
<dbReference type="PATRIC" id="fig|161398.10.peg.4185"/>
<dbReference type="EMBL" id="CP013188">
    <property type="protein sequence ID" value="ALO44549.1"/>
    <property type="molecule type" value="Genomic_DNA"/>
</dbReference>
<dbReference type="Proteomes" id="UP000061457">
    <property type="component" value="Chromosome II"/>
</dbReference>
<proteinExistence type="predicted"/>
<dbReference type="KEGG" id="pphe:PP2015_4081"/>
<reference evidence="1 2" key="1">
    <citation type="submission" date="2015-11" db="EMBL/GenBank/DDBJ databases">
        <authorList>
            <person name="Zhang Y."/>
            <person name="Guo Z."/>
        </authorList>
    </citation>
    <scope>NUCLEOTIDE SEQUENCE [LARGE SCALE GENOMIC DNA]</scope>
    <source>
        <strain evidence="1 2">KCTC 12086</strain>
    </source>
</reference>
<dbReference type="AlphaFoldDB" id="A0A0S2K8Q1"/>
<keyword evidence="2" id="KW-1185">Reference proteome</keyword>
<gene>
    <name evidence="1" type="ORF">PP2015_4081</name>
</gene>
<name>A0A0S2K8Q1_9GAMM</name>
<evidence type="ECO:0000313" key="1">
    <source>
        <dbReference type="EMBL" id="ALO44549.1"/>
    </source>
</evidence>
<protein>
    <submittedName>
        <fullName evidence="1">Uncharacterized protein</fullName>
    </submittedName>
</protein>